<dbReference type="Proteomes" id="UP001501447">
    <property type="component" value="Unassembled WGS sequence"/>
</dbReference>
<dbReference type="InterPro" id="IPR002068">
    <property type="entry name" value="A-crystallin/Hsp20_dom"/>
</dbReference>
<sequence>MLMRTDPFRELDLFAQRLAAAGNPGTWSKPAAMPMDAYREGDTYVLALDLPGVDKEAIEVTVERNMLTVSAERRPLPRGENVQTELSERPLGVFRRRVMLTDTLDAERLRADYEAGVLVLRIPIAERAKPRRIAIGGMTERARDAATAAPDEQGARNAQDTRGVEDVRIERDAPPQSKQLSG</sequence>
<dbReference type="Gene3D" id="2.60.40.790">
    <property type="match status" value="1"/>
</dbReference>
<dbReference type="SUPFAM" id="SSF49764">
    <property type="entry name" value="HSP20-like chaperones"/>
    <property type="match status" value="1"/>
</dbReference>
<evidence type="ECO:0000313" key="6">
    <source>
        <dbReference type="Proteomes" id="UP001501447"/>
    </source>
</evidence>
<dbReference type="PANTHER" id="PTHR11527">
    <property type="entry name" value="HEAT-SHOCK PROTEIN 20 FAMILY MEMBER"/>
    <property type="match status" value="1"/>
</dbReference>
<evidence type="ECO:0000313" key="5">
    <source>
        <dbReference type="EMBL" id="GAA2635239.1"/>
    </source>
</evidence>
<evidence type="ECO:0000256" key="1">
    <source>
        <dbReference type="PROSITE-ProRule" id="PRU00285"/>
    </source>
</evidence>
<reference evidence="5 6" key="1">
    <citation type="journal article" date="2019" name="Int. J. Syst. Evol. Microbiol.">
        <title>The Global Catalogue of Microorganisms (GCM) 10K type strain sequencing project: providing services to taxonomists for standard genome sequencing and annotation.</title>
        <authorList>
            <consortium name="The Broad Institute Genomics Platform"/>
            <consortium name="The Broad Institute Genome Sequencing Center for Infectious Disease"/>
            <person name="Wu L."/>
            <person name="Ma J."/>
        </authorList>
    </citation>
    <scope>NUCLEOTIDE SEQUENCE [LARGE SCALE GENOMIC DNA]</scope>
    <source>
        <strain evidence="5 6">JCM 16373</strain>
    </source>
</reference>
<proteinExistence type="inferred from homology"/>
<dbReference type="EMBL" id="BAAARJ010000024">
    <property type="protein sequence ID" value="GAA2635239.1"/>
    <property type="molecule type" value="Genomic_DNA"/>
</dbReference>
<gene>
    <name evidence="5" type="ORF">GCM10009863_59550</name>
</gene>
<comment type="caution">
    <text evidence="5">The sequence shown here is derived from an EMBL/GenBank/DDBJ whole genome shotgun (WGS) entry which is preliminary data.</text>
</comment>
<keyword evidence="6" id="KW-1185">Reference proteome</keyword>
<dbReference type="PROSITE" id="PS01031">
    <property type="entry name" value="SHSP"/>
    <property type="match status" value="1"/>
</dbReference>
<accession>A0ABN3QTZ7</accession>
<dbReference type="InterPro" id="IPR008978">
    <property type="entry name" value="HSP20-like_chaperone"/>
</dbReference>
<feature type="domain" description="SHSP" evidence="4">
    <location>
        <begin position="26"/>
        <end position="141"/>
    </location>
</feature>
<dbReference type="InterPro" id="IPR031107">
    <property type="entry name" value="Small_HSP"/>
</dbReference>
<name>A0ABN3QTZ7_9ACTN</name>
<evidence type="ECO:0000256" key="2">
    <source>
        <dbReference type="RuleBase" id="RU003616"/>
    </source>
</evidence>
<feature type="compositionally biased region" description="Basic and acidic residues" evidence="3">
    <location>
        <begin position="162"/>
        <end position="173"/>
    </location>
</feature>
<comment type="similarity">
    <text evidence="1 2">Belongs to the small heat shock protein (HSP20) family.</text>
</comment>
<protein>
    <submittedName>
        <fullName evidence="5">Hsp20/alpha crystallin family protein</fullName>
    </submittedName>
</protein>
<organism evidence="5 6">
    <name type="scientific">Streptomyces axinellae</name>
    <dbReference type="NCBI Taxonomy" id="552788"/>
    <lineage>
        <taxon>Bacteria</taxon>
        <taxon>Bacillati</taxon>
        <taxon>Actinomycetota</taxon>
        <taxon>Actinomycetes</taxon>
        <taxon>Kitasatosporales</taxon>
        <taxon>Streptomycetaceae</taxon>
        <taxon>Streptomyces</taxon>
    </lineage>
</organism>
<evidence type="ECO:0000256" key="3">
    <source>
        <dbReference type="SAM" id="MobiDB-lite"/>
    </source>
</evidence>
<dbReference type="Pfam" id="PF00011">
    <property type="entry name" value="HSP20"/>
    <property type="match status" value="1"/>
</dbReference>
<dbReference type="CDD" id="cd06464">
    <property type="entry name" value="ACD_sHsps-like"/>
    <property type="match status" value="1"/>
</dbReference>
<feature type="region of interest" description="Disordered" evidence="3">
    <location>
        <begin position="143"/>
        <end position="182"/>
    </location>
</feature>
<evidence type="ECO:0000259" key="4">
    <source>
        <dbReference type="PROSITE" id="PS01031"/>
    </source>
</evidence>